<dbReference type="Proteomes" id="UP000230750">
    <property type="component" value="Unassembled WGS sequence"/>
</dbReference>
<comment type="caution">
    <text evidence="5">The sequence shown here is derived from an EMBL/GenBank/DDBJ whole genome shotgun (WGS) entry which is preliminary data.</text>
</comment>
<sequence>MSRVAVVTGSNKGIGLACIRALCRQLKPDDVVYLTARNPELGKKAVADLEKEGLKPRFHQLDISNKASVEALRDHLKKEHGGLDILINNAAIAYKDEDPAPFAEQAKVTNDINYFKTAQVFHTLSPLLRANARVVNVASFVANWTWGKMEENVKEKFRHLSKEEELDKIVKEFVDLATTGEHTKHGFPNTSYGFSKVAVAAMTKLQDQEMQKDSKRSGIIVYSADPGYVKTDMSSQGGDKTTDEGADTLVWLALRTENAIEGRGEMFSDRKINKVIL</sequence>
<dbReference type="AlphaFoldDB" id="A0A2G8JUC2"/>
<evidence type="ECO:0000256" key="3">
    <source>
        <dbReference type="ARBA" id="ARBA00023002"/>
    </source>
</evidence>
<dbReference type="STRING" id="307972.A0A2G8JUC2"/>
<dbReference type="Gene3D" id="3.40.50.720">
    <property type="entry name" value="NAD(P)-binding Rossmann-like Domain"/>
    <property type="match status" value="1"/>
</dbReference>
<evidence type="ECO:0000313" key="5">
    <source>
        <dbReference type="EMBL" id="PIK39333.1"/>
    </source>
</evidence>
<dbReference type="PRINTS" id="PR00080">
    <property type="entry name" value="SDRFAMILY"/>
</dbReference>
<keyword evidence="3" id="KW-0560">Oxidoreductase</keyword>
<dbReference type="Pfam" id="PF00106">
    <property type="entry name" value="adh_short"/>
    <property type="match status" value="1"/>
</dbReference>
<gene>
    <name evidence="5" type="ORF">BSL78_23839</name>
</gene>
<dbReference type="InterPro" id="IPR036291">
    <property type="entry name" value="NAD(P)-bd_dom_sf"/>
</dbReference>
<name>A0A2G8JUC2_STIJA</name>
<evidence type="ECO:0000256" key="4">
    <source>
        <dbReference type="RuleBase" id="RU000363"/>
    </source>
</evidence>
<evidence type="ECO:0000256" key="1">
    <source>
        <dbReference type="ARBA" id="ARBA00006484"/>
    </source>
</evidence>
<keyword evidence="6" id="KW-1185">Reference proteome</keyword>
<evidence type="ECO:0000313" key="6">
    <source>
        <dbReference type="Proteomes" id="UP000230750"/>
    </source>
</evidence>
<dbReference type="OrthoDB" id="7289984at2759"/>
<dbReference type="InterPro" id="IPR002347">
    <property type="entry name" value="SDR_fam"/>
</dbReference>
<organism evidence="5 6">
    <name type="scientific">Stichopus japonicus</name>
    <name type="common">Sea cucumber</name>
    <dbReference type="NCBI Taxonomy" id="307972"/>
    <lineage>
        <taxon>Eukaryota</taxon>
        <taxon>Metazoa</taxon>
        <taxon>Echinodermata</taxon>
        <taxon>Eleutherozoa</taxon>
        <taxon>Echinozoa</taxon>
        <taxon>Holothuroidea</taxon>
        <taxon>Aspidochirotacea</taxon>
        <taxon>Aspidochirotida</taxon>
        <taxon>Stichopodidae</taxon>
        <taxon>Apostichopus</taxon>
    </lineage>
</organism>
<dbReference type="SUPFAM" id="SSF51735">
    <property type="entry name" value="NAD(P)-binding Rossmann-fold domains"/>
    <property type="match status" value="1"/>
</dbReference>
<proteinExistence type="inferred from homology"/>
<dbReference type="PANTHER" id="PTHR43963">
    <property type="entry name" value="CARBONYL REDUCTASE 1-RELATED"/>
    <property type="match status" value="1"/>
</dbReference>
<comment type="similarity">
    <text evidence="1 4">Belongs to the short-chain dehydrogenases/reductases (SDR) family.</text>
</comment>
<evidence type="ECO:0000256" key="2">
    <source>
        <dbReference type="ARBA" id="ARBA00022857"/>
    </source>
</evidence>
<dbReference type="PRINTS" id="PR00081">
    <property type="entry name" value="GDHRDH"/>
</dbReference>
<accession>A0A2G8JUC2</accession>
<dbReference type="EMBL" id="MRZV01001250">
    <property type="protein sequence ID" value="PIK39333.1"/>
    <property type="molecule type" value="Genomic_DNA"/>
</dbReference>
<dbReference type="PANTHER" id="PTHR43963:SF4">
    <property type="entry name" value="CARBONYL REDUCTASE (NADPH)"/>
    <property type="match status" value="1"/>
</dbReference>
<keyword evidence="2" id="KW-0521">NADP</keyword>
<protein>
    <submittedName>
        <fullName evidence="5">Carbonyl reductase</fullName>
    </submittedName>
</protein>
<dbReference type="GO" id="GO:0004090">
    <property type="term" value="F:carbonyl reductase (NADPH) activity"/>
    <property type="evidence" value="ECO:0007669"/>
    <property type="project" value="TreeGrafter"/>
</dbReference>
<reference evidence="5 6" key="1">
    <citation type="journal article" date="2017" name="PLoS Biol.">
        <title>The sea cucumber genome provides insights into morphological evolution and visceral regeneration.</title>
        <authorList>
            <person name="Zhang X."/>
            <person name="Sun L."/>
            <person name="Yuan J."/>
            <person name="Sun Y."/>
            <person name="Gao Y."/>
            <person name="Zhang L."/>
            <person name="Li S."/>
            <person name="Dai H."/>
            <person name="Hamel J.F."/>
            <person name="Liu C."/>
            <person name="Yu Y."/>
            <person name="Liu S."/>
            <person name="Lin W."/>
            <person name="Guo K."/>
            <person name="Jin S."/>
            <person name="Xu P."/>
            <person name="Storey K.B."/>
            <person name="Huan P."/>
            <person name="Zhang T."/>
            <person name="Zhou Y."/>
            <person name="Zhang J."/>
            <person name="Lin C."/>
            <person name="Li X."/>
            <person name="Xing L."/>
            <person name="Huo D."/>
            <person name="Sun M."/>
            <person name="Wang L."/>
            <person name="Mercier A."/>
            <person name="Li F."/>
            <person name="Yang H."/>
            <person name="Xiang J."/>
        </authorList>
    </citation>
    <scope>NUCLEOTIDE SEQUENCE [LARGE SCALE GENOMIC DNA]</scope>
    <source>
        <strain evidence="5">Shaxun</strain>
        <tissue evidence="5">Muscle</tissue>
    </source>
</reference>